<dbReference type="EMBL" id="JADKFW010000017">
    <property type="protein sequence ID" value="MBK9719271.1"/>
    <property type="molecule type" value="Genomic_DNA"/>
</dbReference>
<feature type="transmembrane region" description="Helical" evidence="1">
    <location>
        <begin position="89"/>
        <end position="108"/>
    </location>
</feature>
<proteinExistence type="predicted"/>
<evidence type="ECO:0000256" key="1">
    <source>
        <dbReference type="SAM" id="Phobius"/>
    </source>
</evidence>
<protein>
    <submittedName>
        <fullName evidence="2">Uncharacterized protein</fullName>
    </submittedName>
</protein>
<evidence type="ECO:0000313" key="3">
    <source>
        <dbReference type="Proteomes" id="UP000808349"/>
    </source>
</evidence>
<accession>A0A9D7SD83</accession>
<evidence type="ECO:0000313" key="2">
    <source>
        <dbReference type="EMBL" id="MBK9719271.1"/>
    </source>
</evidence>
<dbReference type="AlphaFoldDB" id="A0A9D7SD83"/>
<feature type="transmembrane region" description="Helical" evidence="1">
    <location>
        <begin position="136"/>
        <end position="158"/>
    </location>
</feature>
<sequence>MSKLSLSFYTNIPTPNQDDFFEELSHVFIFNAIFYEKTEYDRLWQLNEKTYKHVYLKDAKLIKWVQHFFKDFHFSWSIFKYSLNERSQYIILSGNYFALNTIIAALILKARGKKVGFFSEKIKEAHGFKRFVKRTILFPFIKLLDFMIFVGVCSNKVIVPWGLI</sequence>
<gene>
    <name evidence="2" type="ORF">IPO85_17485</name>
</gene>
<keyword evidence="1" id="KW-1133">Transmembrane helix</keyword>
<dbReference type="Proteomes" id="UP000808349">
    <property type="component" value="Unassembled WGS sequence"/>
</dbReference>
<reference evidence="2 3" key="1">
    <citation type="submission" date="2020-10" db="EMBL/GenBank/DDBJ databases">
        <title>Connecting structure to function with the recovery of over 1000 high-quality activated sludge metagenome-assembled genomes encoding full-length rRNA genes using long-read sequencing.</title>
        <authorList>
            <person name="Singleton C.M."/>
            <person name="Petriglieri F."/>
            <person name="Kristensen J.M."/>
            <person name="Kirkegaard R.H."/>
            <person name="Michaelsen T.Y."/>
            <person name="Andersen M.H."/>
            <person name="Karst S.M."/>
            <person name="Dueholm M.S."/>
            <person name="Nielsen P.H."/>
            <person name="Albertsen M."/>
        </authorList>
    </citation>
    <scope>NUCLEOTIDE SEQUENCE [LARGE SCALE GENOMIC DNA]</scope>
    <source>
        <strain evidence="2">Ribe_18-Q3-R11-54_BAT3C.373</strain>
    </source>
</reference>
<keyword evidence="1" id="KW-0472">Membrane</keyword>
<comment type="caution">
    <text evidence="2">The sequence shown here is derived from an EMBL/GenBank/DDBJ whole genome shotgun (WGS) entry which is preliminary data.</text>
</comment>
<organism evidence="2 3">
    <name type="scientific">Candidatus Defluviibacterium haderslevense</name>
    <dbReference type="NCBI Taxonomy" id="2981993"/>
    <lineage>
        <taxon>Bacteria</taxon>
        <taxon>Pseudomonadati</taxon>
        <taxon>Bacteroidota</taxon>
        <taxon>Saprospiria</taxon>
        <taxon>Saprospirales</taxon>
        <taxon>Saprospiraceae</taxon>
        <taxon>Candidatus Defluviibacterium</taxon>
    </lineage>
</organism>
<keyword evidence="1" id="KW-0812">Transmembrane</keyword>
<name>A0A9D7SD83_9BACT</name>